<dbReference type="EMBL" id="LXQA010354211">
    <property type="protein sequence ID" value="MCI46216.1"/>
    <property type="molecule type" value="Genomic_DNA"/>
</dbReference>
<sequence length="50" mass="5063">MLSQCVFSLAVVSLSNMPELSSAGKSDIGEARQHGRKRQKNSGGGGGGDG</sequence>
<evidence type="ECO:0000313" key="3">
    <source>
        <dbReference type="Proteomes" id="UP000265520"/>
    </source>
</evidence>
<accession>A0A392SED3</accession>
<reference evidence="2 3" key="1">
    <citation type="journal article" date="2018" name="Front. Plant Sci.">
        <title>Red Clover (Trifolium pratense) and Zigzag Clover (T. medium) - A Picture of Genomic Similarities and Differences.</title>
        <authorList>
            <person name="Dluhosova J."/>
            <person name="Istvanek J."/>
            <person name="Nedelnik J."/>
            <person name="Repkova J."/>
        </authorList>
    </citation>
    <scope>NUCLEOTIDE SEQUENCE [LARGE SCALE GENOMIC DNA]</scope>
    <source>
        <strain evidence="3">cv. 10/8</strain>
        <tissue evidence="2">Leaf</tissue>
    </source>
</reference>
<proteinExistence type="predicted"/>
<evidence type="ECO:0000313" key="2">
    <source>
        <dbReference type="EMBL" id="MCI46216.1"/>
    </source>
</evidence>
<organism evidence="2 3">
    <name type="scientific">Trifolium medium</name>
    <dbReference type="NCBI Taxonomy" id="97028"/>
    <lineage>
        <taxon>Eukaryota</taxon>
        <taxon>Viridiplantae</taxon>
        <taxon>Streptophyta</taxon>
        <taxon>Embryophyta</taxon>
        <taxon>Tracheophyta</taxon>
        <taxon>Spermatophyta</taxon>
        <taxon>Magnoliopsida</taxon>
        <taxon>eudicotyledons</taxon>
        <taxon>Gunneridae</taxon>
        <taxon>Pentapetalae</taxon>
        <taxon>rosids</taxon>
        <taxon>fabids</taxon>
        <taxon>Fabales</taxon>
        <taxon>Fabaceae</taxon>
        <taxon>Papilionoideae</taxon>
        <taxon>50 kb inversion clade</taxon>
        <taxon>NPAAA clade</taxon>
        <taxon>Hologalegina</taxon>
        <taxon>IRL clade</taxon>
        <taxon>Trifolieae</taxon>
        <taxon>Trifolium</taxon>
    </lineage>
</organism>
<dbReference type="Proteomes" id="UP000265520">
    <property type="component" value="Unassembled WGS sequence"/>
</dbReference>
<comment type="caution">
    <text evidence="2">The sequence shown here is derived from an EMBL/GenBank/DDBJ whole genome shotgun (WGS) entry which is preliminary data.</text>
</comment>
<protein>
    <submittedName>
        <fullName evidence="2">Uncharacterized protein</fullName>
    </submittedName>
</protein>
<evidence type="ECO:0000256" key="1">
    <source>
        <dbReference type="SAM" id="MobiDB-lite"/>
    </source>
</evidence>
<feature type="region of interest" description="Disordered" evidence="1">
    <location>
        <begin position="19"/>
        <end position="50"/>
    </location>
</feature>
<keyword evidence="3" id="KW-1185">Reference proteome</keyword>
<name>A0A392SED3_9FABA</name>
<dbReference type="AlphaFoldDB" id="A0A392SED3"/>